<keyword evidence="3" id="KW-1185">Reference proteome</keyword>
<name>A0A1D8IL73_9GAMM</name>
<dbReference type="AlphaFoldDB" id="A0A1D8IL73"/>
<evidence type="ECO:0000259" key="1">
    <source>
        <dbReference type="Pfam" id="PF24604"/>
    </source>
</evidence>
<gene>
    <name evidence="2" type="ORF">BI364_03205</name>
</gene>
<dbReference type="RefSeq" id="WP_070077529.1">
    <property type="nucleotide sequence ID" value="NZ_CP017415.1"/>
</dbReference>
<organism evidence="2 3">
    <name type="scientific">Acidihalobacter yilgarnensis</name>
    <dbReference type="NCBI Taxonomy" id="2819280"/>
    <lineage>
        <taxon>Bacteria</taxon>
        <taxon>Pseudomonadati</taxon>
        <taxon>Pseudomonadota</taxon>
        <taxon>Gammaproteobacteria</taxon>
        <taxon>Chromatiales</taxon>
        <taxon>Ectothiorhodospiraceae</taxon>
        <taxon>Acidihalobacter</taxon>
    </lineage>
</organism>
<evidence type="ECO:0000313" key="3">
    <source>
        <dbReference type="Proteomes" id="UP000095401"/>
    </source>
</evidence>
<evidence type="ECO:0000313" key="2">
    <source>
        <dbReference type="EMBL" id="AOU97141.1"/>
    </source>
</evidence>
<protein>
    <recommendedName>
        <fullName evidence="1">PelB C-terminal domain-containing protein</fullName>
    </recommendedName>
</protein>
<reference evidence="3" key="1">
    <citation type="submission" date="2016-09" db="EMBL/GenBank/DDBJ databases">
        <title>Acidihalobacter prosperus F5.</title>
        <authorList>
            <person name="Khaleque H.N."/>
            <person name="Ramsay J.P."/>
            <person name="Kaksonen A.H."/>
            <person name="Boxall N.J."/>
            <person name="Watkin E.L.J."/>
        </authorList>
    </citation>
    <scope>NUCLEOTIDE SEQUENCE [LARGE SCALE GENOMIC DNA]</scope>
    <source>
        <strain evidence="3">F5</strain>
    </source>
</reference>
<sequence>MTTLVPPGQTPAIGFFVPRSYVQACAGGGFNDRYQVDYTSQLRPFLNASVCANTDYGPGYSTTAGIALPLLGPDHFSIGLQLGTNLGAAGGVTQTFTLAYRYYFKPVN</sequence>
<dbReference type="KEGG" id="aprs:BI364_03205"/>
<accession>A0A1D8IL73</accession>
<dbReference type="InterPro" id="IPR057306">
    <property type="entry name" value="B-barrel_PelB_C"/>
</dbReference>
<dbReference type="Pfam" id="PF24604">
    <property type="entry name" value="B-barrel_PelB_C"/>
    <property type="match status" value="1"/>
</dbReference>
<dbReference type="EMBL" id="CP017415">
    <property type="protein sequence ID" value="AOU97141.1"/>
    <property type="molecule type" value="Genomic_DNA"/>
</dbReference>
<proteinExistence type="predicted"/>
<dbReference type="Proteomes" id="UP000095401">
    <property type="component" value="Chromosome"/>
</dbReference>
<feature type="domain" description="PelB C-terminal" evidence="1">
    <location>
        <begin position="3"/>
        <end position="103"/>
    </location>
</feature>